<keyword evidence="10 15" id="KW-1133">Transmembrane helix</keyword>
<feature type="transmembrane region" description="Helical" evidence="15">
    <location>
        <begin position="975"/>
        <end position="1002"/>
    </location>
</feature>
<reference evidence="17 18" key="1">
    <citation type="journal article" date="2009" name="Science">
        <title>Green evolution and dynamic adaptations revealed by genomes of the marine picoeukaryotes Micromonas.</title>
        <authorList>
            <person name="Worden A.Z."/>
            <person name="Lee J.H."/>
            <person name="Mock T."/>
            <person name="Rouze P."/>
            <person name="Simmons M.P."/>
            <person name="Aerts A.L."/>
            <person name="Allen A.E."/>
            <person name="Cuvelier M.L."/>
            <person name="Derelle E."/>
            <person name="Everett M.V."/>
            <person name="Foulon E."/>
            <person name="Grimwood J."/>
            <person name="Gundlach H."/>
            <person name="Henrissat B."/>
            <person name="Napoli C."/>
            <person name="McDonald S.M."/>
            <person name="Parker M.S."/>
            <person name="Rombauts S."/>
            <person name="Salamov A."/>
            <person name="Von Dassow P."/>
            <person name="Badger J.H."/>
            <person name="Coutinho P.M."/>
            <person name="Demir E."/>
            <person name="Dubchak I."/>
            <person name="Gentemann C."/>
            <person name="Eikrem W."/>
            <person name="Gready J.E."/>
            <person name="John U."/>
            <person name="Lanier W."/>
            <person name="Lindquist E.A."/>
            <person name="Lucas S."/>
            <person name="Mayer K.F."/>
            <person name="Moreau H."/>
            <person name="Not F."/>
            <person name="Otillar R."/>
            <person name="Panaud O."/>
            <person name="Pangilinan J."/>
            <person name="Paulsen I."/>
            <person name="Piegu B."/>
            <person name="Poliakov A."/>
            <person name="Robbens S."/>
            <person name="Schmutz J."/>
            <person name="Toulza E."/>
            <person name="Wyss T."/>
            <person name="Zelensky A."/>
            <person name="Zhou K."/>
            <person name="Armbrust E.V."/>
            <person name="Bhattacharya D."/>
            <person name="Goodenough U.W."/>
            <person name="Van de Peer Y."/>
            <person name="Grigoriev I.V."/>
        </authorList>
    </citation>
    <scope>NUCLEOTIDE SEQUENCE [LARGE SCALE GENOMIC DNA]</scope>
    <source>
        <strain evidence="18">RCC299 / NOUM17</strain>
    </source>
</reference>
<name>C1E7A4_MICCC</name>
<evidence type="ECO:0000256" key="10">
    <source>
        <dbReference type="ARBA" id="ARBA00022989"/>
    </source>
</evidence>
<evidence type="ECO:0000256" key="2">
    <source>
        <dbReference type="ARBA" id="ARBA00004477"/>
    </source>
</evidence>
<sequence>MSASIVDDFRHRVAEAEALRSRLDRLELDRDSELGRILRRRRADEAHSPAGLRPHPSTAHSPISPSLTRLHGSPGRDIYTEDGYRASWTATSPLSSGLDSLGSPSPSPSSAGWHSRSPASRPRSLPGSDIFAERSGLNEDPSPPRWNDATIPPRGAMNPSLDPDARERRSRQSSHHHHDDDDDDDDARWDIAPRPDRDDRARHLEPSPRRPNRGKKSTTARRTPSLSSLLRRTTESHLSTWEPVESAPASIDPGGERPVGPRSPGRRVKPRWKHAGGPARSTGPALSSLTTPRDVDPVVDALERRMGLVPGFSPGESSPTANAALHDPIRNGPRRRPPSAFATRRRERTSVAALGRCRPPDRLTFSCAMKATEKWETARAREAAEKEAKEEANKRRLFPGGARGRLDGDGSPPGRNGRRNGREEHERRRGGGVEGAVVGGFSPRFFPGPSKRGLMPPFFRSPGADVDGSPKGSPKGSPSPAAIGAGLERAELGYGWKTTPESSEWMIWTWNQPVLIPDDDYSRGRNPEADCATIGRAMNDTNRVIVAWALIALACSSGWYLDRRLPTPVAEDAPPTVFSESRALKLARDMEAGGPRPAGSHAEARAFDLIRQELRTIEATRPNVGDDGDDQLEIDVVEHSHSGQFPLHVGGDPRHEQLMVYENLASLAIRIRRRDDSVPPDAKERERTALLVSVHVDSVHVSPGGSDNAASAAVAVELVRNVVADAVALFGAEEGAKEGDESSNRGALVVIFSSGEEDGLVGAHGLATSHPWFPQIGFSVNLEAMGNGGPHRMFQATPGVLTSRFLRMWSDASRKPVGTVVASDVFAAGLIASDTDHRIFRDFGDVPGIDFAWVERTQAYHTPRDTLALVRPGTAQASGDNLLGFVRRFLREPPRMSGHLGGGVSKLRKRGRYGKRQQGHAYVWFNPPHASSYVMLPLPGDGAKRPVYAAAVFIAFQIVRGAFQTKTVPSRRDIFHVCVVVPLAIVGCGAATFSGPIVAAVFAPETARRAFGSPAPWASSPFSLVCLSTIPGAIASLLTFRALFVLLRRMKRRALRDIADERTARRKKDDDANVAGDSPDGDSQDGDGLTAAGRVTADDSGEWTVLAGTAAVFIATAAKGIDAGVASSYVVLIPATSLFVLLARPALGVFLSPKRTGLGAAPPSPTSVASALLVPLYIFFPVYCVLLDVMHGMTGRTRVPKTSAASRAFSEYTNDAVCGEFIIF</sequence>
<evidence type="ECO:0000256" key="14">
    <source>
        <dbReference type="SAM" id="MobiDB-lite"/>
    </source>
</evidence>
<feature type="compositionally biased region" description="Basic residues" evidence="14">
    <location>
        <begin position="332"/>
        <end position="347"/>
    </location>
</feature>
<dbReference type="InParanoid" id="C1E7A4"/>
<dbReference type="EMBL" id="CP001326">
    <property type="protein sequence ID" value="ACO63572.1"/>
    <property type="molecule type" value="Genomic_DNA"/>
</dbReference>
<dbReference type="STRING" id="296587.C1E7A4"/>
<dbReference type="FunFam" id="3.40.630.10:FF:000008">
    <property type="entry name" value="Endoplasmic reticulum metallopeptidase 1"/>
    <property type="match status" value="1"/>
</dbReference>
<dbReference type="GO" id="GO:0006508">
    <property type="term" value="P:proteolysis"/>
    <property type="evidence" value="ECO:0007669"/>
    <property type="project" value="UniProtKB-KW"/>
</dbReference>
<evidence type="ECO:0000256" key="1">
    <source>
        <dbReference type="ARBA" id="ARBA00001947"/>
    </source>
</evidence>
<evidence type="ECO:0000256" key="13">
    <source>
        <dbReference type="ARBA" id="ARBA00023180"/>
    </source>
</evidence>
<feature type="region of interest" description="Disordered" evidence="14">
    <location>
        <begin position="309"/>
        <end position="361"/>
    </location>
</feature>
<comment type="cofactor">
    <cofactor evidence="1">
        <name>Zn(2+)</name>
        <dbReference type="ChEBI" id="CHEBI:29105"/>
    </cofactor>
</comment>
<gene>
    <name evidence="17" type="ORF">MICPUN_100759</name>
</gene>
<dbReference type="InterPro" id="IPR007484">
    <property type="entry name" value="Peptidase_M28"/>
</dbReference>
<feature type="compositionally biased region" description="Low complexity" evidence="14">
    <location>
        <begin position="469"/>
        <end position="483"/>
    </location>
</feature>
<feature type="domain" description="Peptidase M28" evidence="16">
    <location>
        <begin position="685"/>
        <end position="885"/>
    </location>
</feature>
<keyword evidence="8" id="KW-0256">Endoplasmic reticulum</keyword>
<feature type="transmembrane region" description="Helical" evidence="15">
    <location>
        <begin position="1167"/>
        <end position="1189"/>
    </location>
</feature>
<feature type="compositionally biased region" description="Basic and acidic residues" evidence="14">
    <location>
        <begin position="188"/>
        <end position="208"/>
    </location>
</feature>
<proteinExistence type="inferred from homology"/>
<dbReference type="InterPro" id="IPR045175">
    <property type="entry name" value="M28_fam"/>
</dbReference>
<accession>C1E7A4</accession>
<keyword evidence="4" id="KW-0645">Protease</keyword>
<evidence type="ECO:0000259" key="16">
    <source>
        <dbReference type="Pfam" id="PF04389"/>
    </source>
</evidence>
<dbReference type="RefSeq" id="XP_002502314.1">
    <property type="nucleotide sequence ID" value="XM_002502268.1"/>
</dbReference>
<dbReference type="Pfam" id="PF04389">
    <property type="entry name" value="Peptidase_M28"/>
    <property type="match status" value="1"/>
</dbReference>
<evidence type="ECO:0000256" key="9">
    <source>
        <dbReference type="ARBA" id="ARBA00022833"/>
    </source>
</evidence>
<dbReference type="PANTHER" id="PTHR12147:SF26">
    <property type="entry name" value="PEPTIDASE M28 DOMAIN-CONTAINING PROTEIN"/>
    <property type="match status" value="1"/>
</dbReference>
<keyword evidence="12 15" id="KW-0472">Membrane</keyword>
<feature type="compositionally biased region" description="Low complexity" evidence="14">
    <location>
        <begin position="220"/>
        <end position="240"/>
    </location>
</feature>
<evidence type="ECO:0000313" key="17">
    <source>
        <dbReference type="EMBL" id="ACO63572.1"/>
    </source>
</evidence>
<organism evidence="17 18">
    <name type="scientific">Micromonas commoda (strain RCC299 / NOUM17 / CCMP2709)</name>
    <name type="common">Picoplanktonic green alga</name>
    <dbReference type="NCBI Taxonomy" id="296587"/>
    <lineage>
        <taxon>Eukaryota</taxon>
        <taxon>Viridiplantae</taxon>
        <taxon>Chlorophyta</taxon>
        <taxon>Mamiellophyceae</taxon>
        <taxon>Mamiellales</taxon>
        <taxon>Mamiellaceae</taxon>
        <taxon>Micromonas</taxon>
    </lineage>
</organism>
<feature type="transmembrane region" description="Helical" evidence="15">
    <location>
        <begin position="1022"/>
        <end position="1047"/>
    </location>
</feature>
<dbReference type="OrthoDB" id="568480at2759"/>
<feature type="region of interest" description="Disordered" evidence="14">
    <location>
        <begin position="1066"/>
        <end position="1092"/>
    </location>
</feature>
<feature type="compositionally biased region" description="Low complexity" evidence="14">
    <location>
        <begin position="92"/>
        <end position="128"/>
    </location>
</feature>
<evidence type="ECO:0000256" key="5">
    <source>
        <dbReference type="ARBA" id="ARBA00022692"/>
    </source>
</evidence>
<feature type="transmembrane region" description="Helical" evidence="15">
    <location>
        <begin position="1129"/>
        <end position="1147"/>
    </location>
</feature>
<feature type="compositionally biased region" description="Basic and acidic residues" evidence="14">
    <location>
        <begin position="378"/>
        <end position="394"/>
    </location>
</feature>
<comment type="similarity">
    <text evidence="3">Belongs to the peptidase M28 family. M28B subfamily.</text>
</comment>
<feature type="compositionally biased region" description="Basic and acidic residues" evidence="14">
    <location>
        <begin position="420"/>
        <end position="431"/>
    </location>
</feature>
<feature type="compositionally biased region" description="Basic residues" evidence="14">
    <location>
        <begin position="210"/>
        <end position="219"/>
    </location>
</feature>
<dbReference type="GO" id="GO:0046872">
    <property type="term" value="F:metal ion binding"/>
    <property type="evidence" value="ECO:0007669"/>
    <property type="project" value="UniProtKB-KW"/>
</dbReference>
<dbReference type="GeneID" id="8243601"/>
<dbReference type="eggNOG" id="KOG2194">
    <property type="taxonomic scope" value="Eukaryota"/>
</dbReference>
<protein>
    <recommendedName>
        <fullName evidence="16">Peptidase M28 domain-containing protein</fullName>
    </recommendedName>
</protein>
<dbReference type="Proteomes" id="UP000002009">
    <property type="component" value="Chromosome 5"/>
</dbReference>
<dbReference type="GO" id="GO:0005789">
    <property type="term" value="C:endoplasmic reticulum membrane"/>
    <property type="evidence" value="ECO:0007669"/>
    <property type="project" value="UniProtKB-SubCell"/>
</dbReference>
<evidence type="ECO:0000256" key="7">
    <source>
        <dbReference type="ARBA" id="ARBA00022801"/>
    </source>
</evidence>
<feature type="compositionally biased region" description="Basic and acidic residues" evidence="14">
    <location>
        <begin position="30"/>
        <end position="47"/>
    </location>
</feature>
<evidence type="ECO:0000256" key="3">
    <source>
        <dbReference type="ARBA" id="ARBA00005634"/>
    </source>
</evidence>
<dbReference type="AlphaFoldDB" id="C1E7A4"/>
<feature type="compositionally biased region" description="Polar residues" evidence="14">
    <location>
        <begin position="58"/>
        <end position="67"/>
    </location>
</feature>
<keyword evidence="13" id="KW-0325">Glycoprotein</keyword>
<keyword evidence="11" id="KW-0482">Metalloprotease</keyword>
<evidence type="ECO:0000313" key="18">
    <source>
        <dbReference type="Proteomes" id="UP000002009"/>
    </source>
</evidence>
<keyword evidence="5 15" id="KW-0812">Transmembrane</keyword>
<feature type="region of interest" description="Disordered" evidence="14">
    <location>
        <begin position="30"/>
        <end position="293"/>
    </location>
</feature>
<keyword evidence="18" id="KW-1185">Reference proteome</keyword>
<evidence type="ECO:0000256" key="15">
    <source>
        <dbReference type="SAM" id="Phobius"/>
    </source>
</evidence>
<evidence type="ECO:0000256" key="8">
    <source>
        <dbReference type="ARBA" id="ARBA00022824"/>
    </source>
</evidence>
<dbReference type="Gene3D" id="3.40.630.10">
    <property type="entry name" value="Zn peptidases"/>
    <property type="match status" value="1"/>
</dbReference>
<dbReference type="SUPFAM" id="SSF53187">
    <property type="entry name" value="Zn-dependent exopeptidases"/>
    <property type="match status" value="1"/>
</dbReference>
<comment type="subcellular location">
    <subcellularLocation>
        <location evidence="2">Endoplasmic reticulum membrane</location>
        <topology evidence="2">Multi-pass membrane protein</topology>
    </subcellularLocation>
</comment>
<keyword evidence="7" id="KW-0378">Hydrolase</keyword>
<evidence type="ECO:0000256" key="6">
    <source>
        <dbReference type="ARBA" id="ARBA00022723"/>
    </source>
</evidence>
<dbReference type="KEGG" id="mis:MICPUN_100759"/>
<evidence type="ECO:0000256" key="12">
    <source>
        <dbReference type="ARBA" id="ARBA00023136"/>
    </source>
</evidence>
<feature type="compositionally biased region" description="Basic residues" evidence="14">
    <location>
        <begin position="264"/>
        <end position="274"/>
    </location>
</feature>
<dbReference type="GO" id="GO:0008235">
    <property type="term" value="F:metalloexopeptidase activity"/>
    <property type="evidence" value="ECO:0007669"/>
    <property type="project" value="InterPro"/>
</dbReference>
<keyword evidence="9" id="KW-0862">Zinc</keyword>
<evidence type="ECO:0000256" key="11">
    <source>
        <dbReference type="ARBA" id="ARBA00023049"/>
    </source>
</evidence>
<keyword evidence="6" id="KW-0479">Metal-binding</keyword>
<evidence type="ECO:0000256" key="4">
    <source>
        <dbReference type="ARBA" id="ARBA00022670"/>
    </source>
</evidence>
<feature type="region of interest" description="Disordered" evidence="14">
    <location>
        <begin position="378"/>
        <end position="483"/>
    </location>
</feature>
<feature type="transmembrane region" description="Helical" evidence="15">
    <location>
        <begin position="946"/>
        <end position="963"/>
    </location>
</feature>
<dbReference type="PANTHER" id="PTHR12147">
    <property type="entry name" value="METALLOPEPTIDASE M28 FAMILY MEMBER"/>
    <property type="match status" value="1"/>
</dbReference>